<dbReference type="InterPro" id="IPR026136">
    <property type="entry name" value="RIPOR3"/>
</dbReference>
<dbReference type="Gene3D" id="1.25.10.10">
    <property type="entry name" value="Leucine-rich Repeat Variant"/>
    <property type="match status" value="1"/>
</dbReference>
<evidence type="ECO:0000259" key="3">
    <source>
        <dbReference type="Pfam" id="PF15903"/>
    </source>
</evidence>
<feature type="compositionally biased region" description="Basic and acidic residues" evidence="2">
    <location>
        <begin position="453"/>
        <end position="464"/>
    </location>
</feature>
<feature type="domain" description="FAM65 N-terminal" evidence="3">
    <location>
        <begin position="79"/>
        <end position="405"/>
    </location>
</feature>
<dbReference type="KEGG" id="caua:113050241"/>
<dbReference type="Pfam" id="PF15903">
    <property type="entry name" value="PL48"/>
    <property type="match status" value="1"/>
</dbReference>
<accession>A0A6P6K8W5</accession>
<dbReference type="InterPro" id="IPR031780">
    <property type="entry name" value="FAM65_N"/>
</dbReference>
<proteinExistence type="inferred from homology"/>
<dbReference type="PANTHER" id="PTHR15829:SF15">
    <property type="entry name" value="RIPOR FAMILY MEMBER 3"/>
    <property type="match status" value="1"/>
</dbReference>
<protein>
    <submittedName>
        <fullName evidence="5">RIPOR family member 3-like isoform X1</fullName>
    </submittedName>
</protein>
<evidence type="ECO:0000313" key="5">
    <source>
        <dbReference type="RefSeq" id="XP_026068813.1"/>
    </source>
</evidence>
<reference evidence="5" key="1">
    <citation type="submission" date="2025-08" db="UniProtKB">
        <authorList>
            <consortium name="RefSeq"/>
        </authorList>
    </citation>
    <scope>IDENTIFICATION</scope>
    <source>
        <strain evidence="5">Wakin</strain>
        <tissue evidence="5">Muscle</tissue>
    </source>
</reference>
<comment type="similarity">
    <text evidence="1">Belongs to the RIPOR family.</text>
</comment>
<dbReference type="PANTHER" id="PTHR15829">
    <property type="entry name" value="PROTEIN KINASE PKN/PRK1, EFFECTOR"/>
    <property type="match status" value="1"/>
</dbReference>
<dbReference type="InterPro" id="IPR016024">
    <property type="entry name" value="ARM-type_fold"/>
</dbReference>
<dbReference type="GeneID" id="113050241"/>
<feature type="region of interest" description="Disordered" evidence="2">
    <location>
        <begin position="508"/>
        <end position="542"/>
    </location>
</feature>
<gene>
    <name evidence="5" type="primary">LOC113050241</name>
</gene>
<dbReference type="AlphaFoldDB" id="A0A6P6K8W5"/>
<feature type="region of interest" description="Disordered" evidence="2">
    <location>
        <begin position="437"/>
        <end position="493"/>
    </location>
</feature>
<dbReference type="OrthoDB" id="9999654at2759"/>
<dbReference type="SUPFAM" id="SSF48371">
    <property type="entry name" value="ARM repeat"/>
    <property type="match status" value="1"/>
</dbReference>
<dbReference type="Proteomes" id="UP000515129">
    <property type="component" value="Chromosome 31"/>
</dbReference>
<organism evidence="4 5">
    <name type="scientific">Carassius auratus</name>
    <name type="common">Goldfish</name>
    <dbReference type="NCBI Taxonomy" id="7957"/>
    <lineage>
        <taxon>Eukaryota</taxon>
        <taxon>Metazoa</taxon>
        <taxon>Chordata</taxon>
        <taxon>Craniata</taxon>
        <taxon>Vertebrata</taxon>
        <taxon>Euteleostomi</taxon>
        <taxon>Actinopterygii</taxon>
        <taxon>Neopterygii</taxon>
        <taxon>Teleostei</taxon>
        <taxon>Ostariophysi</taxon>
        <taxon>Cypriniformes</taxon>
        <taxon>Cyprinidae</taxon>
        <taxon>Cyprininae</taxon>
        <taxon>Carassius</taxon>
    </lineage>
</organism>
<keyword evidence="4" id="KW-1185">Reference proteome</keyword>
<dbReference type="RefSeq" id="XP_026068813.1">
    <property type="nucleotide sequence ID" value="XM_026213028.1"/>
</dbReference>
<evidence type="ECO:0000256" key="1">
    <source>
        <dbReference type="ARBA" id="ARBA00005744"/>
    </source>
</evidence>
<evidence type="ECO:0000313" key="4">
    <source>
        <dbReference type="Proteomes" id="UP000515129"/>
    </source>
</evidence>
<evidence type="ECO:0000256" key="2">
    <source>
        <dbReference type="SAM" id="MobiDB-lite"/>
    </source>
</evidence>
<dbReference type="InterPro" id="IPR011989">
    <property type="entry name" value="ARM-like"/>
</dbReference>
<sequence length="1020" mass="115187">MSVKLKFDCPAEGGMVQRSRSFTGVNTLGGRRSRDVSDGDRKEYTDVRARACVIGDPRAALGNLFPKRTVYLHCRVIGLSSTRNSLRTKVIAGKSPRIPSSSRLGSSIWGQQPDQVDRIFQALRKGLKDYLENHQTELDFLSSQQRDTKRNSRLGFFYDLEKEIRALERYIRRLEFHISKVEELYESYCIQWRLRQGALNMKRAFSLSPSSRQSRESLLELNRNHRHSLEDMCAMEGELEILLGELQIKMKGLIGFARLCPGDQYEVLIRLGRQRWRIRGRIQTDDQQLWDEEEMIFLPHIHGNFEIKVTEVKGLSSILVGMVTCRSADFFTARPQMMVVDITELGTIKLQLEVVWNPFDSCEVRPLTASTSRQSIYSRKGSVYSWTPPNTPSFTEKYFLSMMRQIQDADGSLSIGSRESRGVSLLSYLADSTQALSPPAYEKTSNPLTTHHPVLDTKLQDDNLSKTPTEDAEESVEWPSETDTASPSPAGSKRDSIFLFHRYSTPDILKQNGEVTPSTGEGDAQETALDEGPEEETSFKQGTEDRLLVKDRKVGRAQKRAVAKRVSSLLEDLSTELEDMSNTDTLKKLDLQIHQMNQVLKKDLNPSQMPSSQTLAVEEEEVLGSFDFLSADCNEDEISDMGSIRLGYTGIGSVNENSLKSMHLLSQDNASKDPAEGLVRHRGDGAVKPSLSTGVYSLDQALETHLSVCAVLLRALRCSDSDLVHKDITEELLRQVDMLEKISALSQKMIEEISVTELLARAPKGIEVFWKECCESDSSFCCSTDGFLRTLRKHYIHKVKAKQPGQADEVFSQLLHQVQCSCMMASVTPCTTDRVTVFQLLVYLNRWSISDFGEHISFLSKEVYLIASLESPKRRRALKKLKGKRISELQPTGRTLQLLAKLQTDANHKVASAATSCLSRASRSKSFRAKAVVHYTDLLRNSNTHVKHEACLALKCLKASESSEHVAELWRSTDEDLRNAARETVLSFGKRGHMAFQRMDQIYELQDEVYKNLETEITIL</sequence>
<name>A0A6P6K8W5_CARAU</name>